<dbReference type="InterPro" id="IPR039204">
    <property type="entry name" value="MRS2-like"/>
</dbReference>
<dbReference type="EMBL" id="CAICTM010001476">
    <property type="protein sequence ID" value="CAB9523967.1"/>
    <property type="molecule type" value="Genomic_DNA"/>
</dbReference>
<dbReference type="Proteomes" id="UP001153069">
    <property type="component" value="Unassembled WGS sequence"/>
</dbReference>
<dbReference type="PANTHER" id="PTHR13890">
    <property type="entry name" value="RNA SPLICING PROTEIN MRS2, MITOCHONDRIAL"/>
    <property type="match status" value="1"/>
</dbReference>
<accession>A0A9N8EMQ6</accession>
<feature type="region of interest" description="Disordered" evidence="10">
    <location>
        <begin position="510"/>
        <end position="532"/>
    </location>
</feature>
<evidence type="ECO:0000256" key="7">
    <source>
        <dbReference type="ARBA" id="ARBA00023065"/>
    </source>
</evidence>
<feature type="region of interest" description="Disordered" evidence="10">
    <location>
        <begin position="26"/>
        <end position="72"/>
    </location>
</feature>
<gene>
    <name evidence="11" type="ORF">SEMRO_1478_G276020.2</name>
</gene>
<feature type="compositionally biased region" description="Polar residues" evidence="10">
    <location>
        <begin position="512"/>
        <end position="525"/>
    </location>
</feature>
<evidence type="ECO:0000256" key="3">
    <source>
        <dbReference type="ARBA" id="ARBA00022692"/>
    </source>
</evidence>
<comment type="subcellular location">
    <subcellularLocation>
        <location evidence="1">Membrane</location>
        <topology evidence="1">Multi-pass membrane protein</topology>
    </subcellularLocation>
    <subcellularLocation>
        <location evidence="9">Mitochondrion inner membrane</location>
        <topology evidence="9">Multi-pass membrane protein</topology>
    </subcellularLocation>
</comment>
<protein>
    <recommendedName>
        <fullName evidence="9">Magnesium transporter</fullName>
    </recommendedName>
</protein>
<dbReference type="GO" id="GO:0005743">
    <property type="term" value="C:mitochondrial inner membrane"/>
    <property type="evidence" value="ECO:0007669"/>
    <property type="project" value="UniProtKB-SubCell"/>
</dbReference>
<comment type="similarity">
    <text evidence="9">Belongs to the CorA metal ion transporter (MIT) (TC 1.A.35) family.</text>
</comment>
<dbReference type="Gene3D" id="1.20.58.340">
    <property type="entry name" value="Magnesium transport protein CorA, transmembrane region"/>
    <property type="match status" value="1"/>
</dbReference>
<evidence type="ECO:0000256" key="9">
    <source>
        <dbReference type="RuleBase" id="RU366042"/>
    </source>
</evidence>
<keyword evidence="9" id="KW-0496">Mitochondrion</keyword>
<keyword evidence="2 9" id="KW-0813">Transport</keyword>
<keyword evidence="5" id="KW-0809">Transit peptide</keyword>
<feature type="transmembrane region" description="Helical" evidence="9">
    <location>
        <begin position="364"/>
        <end position="385"/>
    </location>
</feature>
<keyword evidence="9" id="KW-0999">Mitochondrion inner membrane</keyword>
<dbReference type="OrthoDB" id="10251508at2759"/>
<dbReference type="Pfam" id="PF22099">
    <property type="entry name" value="MRS2-like"/>
    <property type="match status" value="1"/>
</dbReference>
<keyword evidence="6 9" id="KW-1133">Transmembrane helix</keyword>
<evidence type="ECO:0000256" key="10">
    <source>
        <dbReference type="SAM" id="MobiDB-lite"/>
    </source>
</evidence>
<sequence>MGSKFSGPVFRVVGSDSSVIFQRGLHSTVPTSRKRSNDSSGLDSSESTSNAGGGNGAVVSGSRHKPRHSVQHMAPSFRATKVFYSTGELETVNIPTLELLKTSKIHARDLFDLQLTSRQERRSRKALAPRALAAIVLPRPRSIVLSFGPIRAIVGRQFVLFLDAHDVLVQDFAKDLAATFKSIANQSRFQHLTTVQTCDGSTSADHHHKEAGELIFLEEVLRYSVESFARRLRLYDPIVHAFLDSVAHEVYSDTGVHQLVPLKDSLQSFEMHVKQCLECLTQLLEDDEEMLALLLTEQANADETGKAVDHRRHQHVELLLGVYARQLNNILMEIQFLLQRIQSKQEFVALALAGYRNRLVRMNVHISIATLSLCLGTTVAGFYGMNVVNGLEESTTAFSQIVMCSSIAGIAVGAGSMNYLSGRTMQSRATQRLREIETLSGALSDMGALDYAVKSTLDQGTVITKDDFRIKLRQARQSGTVTDAEVDLLFHVLDTVKDGMLRKEDMDAIGFSNASPVPSNESRTTSSSSSSS</sequence>
<evidence type="ECO:0000256" key="8">
    <source>
        <dbReference type="ARBA" id="ARBA00023136"/>
    </source>
</evidence>
<keyword evidence="3 9" id="KW-0812">Transmembrane</keyword>
<evidence type="ECO:0000313" key="11">
    <source>
        <dbReference type="EMBL" id="CAB9523967.1"/>
    </source>
</evidence>
<evidence type="ECO:0000256" key="6">
    <source>
        <dbReference type="ARBA" id="ARBA00022989"/>
    </source>
</evidence>
<keyword evidence="12" id="KW-1185">Reference proteome</keyword>
<feature type="compositionally biased region" description="Low complexity" evidence="10">
    <location>
        <begin position="38"/>
        <end position="50"/>
    </location>
</feature>
<dbReference type="CDD" id="cd12823">
    <property type="entry name" value="Mrs2_Mfm1p-like"/>
    <property type="match status" value="1"/>
</dbReference>
<evidence type="ECO:0000256" key="4">
    <source>
        <dbReference type="ARBA" id="ARBA00022842"/>
    </source>
</evidence>
<proteinExistence type="inferred from homology"/>
<organism evidence="11 12">
    <name type="scientific">Seminavis robusta</name>
    <dbReference type="NCBI Taxonomy" id="568900"/>
    <lineage>
        <taxon>Eukaryota</taxon>
        <taxon>Sar</taxon>
        <taxon>Stramenopiles</taxon>
        <taxon>Ochrophyta</taxon>
        <taxon>Bacillariophyta</taxon>
        <taxon>Bacillariophyceae</taxon>
        <taxon>Bacillariophycidae</taxon>
        <taxon>Naviculales</taxon>
        <taxon>Naviculaceae</taxon>
        <taxon>Seminavis</taxon>
    </lineage>
</organism>
<dbReference type="PANTHER" id="PTHR13890:SF0">
    <property type="entry name" value="MAGNESIUM TRANSPORTER MRS2 HOMOLOG, MITOCHONDRIAL"/>
    <property type="match status" value="1"/>
</dbReference>
<evidence type="ECO:0000256" key="5">
    <source>
        <dbReference type="ARBA" id="ARBA00022946"/>
    </source>
</evidence>
<comment type="caution">
    <text evidence="11">The sequence shown here is derived from an EMBL/GenBank/DDBJ whole genome shotgun (WGS) entry which is preliminary data.</text>
</comment>
<evidence type="ECO:0000313" key="12">
    <source>
        <dbReference type="Proteomes" id="UP001153069"/>
    </source>
</evidence>
<name>A0A9N8EMQ6_9STRA</name>
<keyword evidence="7 9" id="KW-0406">Ion transport</keyword>
<feature type="transmembrane region" description="Helical" evidence="9">
    <location>
        <begin position="397"/>
        <end position="420"/>
    </location>
</feature>
<evidence type="ECO:0000256" key="1">
    <source>
        <dbReference type="ARBA" id="ARBA00004141"/>
    </source>
</evidence>
<reference evidence="11" key="1">
    <citation type="submission" date="2020-06" db="EMBL/GenBank/DDBJ databases">
        <authorList>
            <consortium name="Plant Systems Biology data submission"/>
        </authorList>
    </citation>
    <scope>NUCLEOTIDE SEQUENCE</scope>
    <source>
        <strain evidence="11">D6</strain>
    </source>
</reference>
<dbReference type="GO" id="GO:0015095">
    <property type="term" value="F:magnesium ion transmembrane transporter activity"/>
    <property type="evidence" value="ECO:0007669"/>
    <property type="project" value="TreeGrafter"/>
</dbReference>
<keyword evidence="4 9" id="KW-0460">Magnesium</keyword>
<keyword evidence="8 9" id="KW-0472">Membrane</keyword>
<dbReference type="Gene3D" id="2.40.128.330">
    <property type="match status" value="1"/>
</dbReference>
<evidence type="ECO:0000256" key="2">
    <source>
        <dbReference type="ARBA" id="ARBA00022448"/>
    </source>
</evidence>
<dbReference type="AlphaFoldDB" id="A0A9N8EMQ6"/>